<dbReference type="InterPro" id="IPR055776">
    <property type="entry name" value="DUF7352"/>
</dbReference>
<dbReference type="Pfam" id="PF24043">
    <property type="entry name" value="DUF7352"/>
    <property type="match status" value="1"/>
</dbReference>
<reference evidence="2 3" key="1">
    <citation type="submission" date="2022-03" db="EMBL/GenBank/DDBJ databases">
        <title>Mucilaginibacter sp. isolated from the gut of Protaetia brevitarsis seulensis larvae.</title>
        <authorList>
            <person name="Won M."/>
            <person name="Kim S.-J."/>
            <person name="Kwon S.-W."/>
        </authorList>
    </citation>
    <scope>NUCLEOTIDE SEQUENCE [LARGE SCALE GENOMIC DNA]</scope>
    <source>
        <strain evidence="2 3">CFWR-12</strain>
    </source>
</reference>
<evidence type="ECO:0000313" key="3">
    <source>
        <dbReference type="Proteomes" id="UP000832097"/>
    </source>
</evidence>
<evidence type="ECO:0000313" key="2">
    <source>
        <dbReference type="EMBL" id="UOE45919.1"/>
    </source>
</evidence>
<feature type="domain" description="DUF7352" evidence="1">
    <location>
        <begin position="1"/>
        <end position="91"/>
    </location>
</feature>
<dbReference type="RefSeq" id="WP_243558650.1">
    <property type="nucleotide sequence ID" value="NZ_CP094528.1"/>
</dbReference>
<accession>A0ABY4C3M3</accession>
<proteinExistence type="predicted"/>
<dbReference type="EMBL" id="CP094528">
    <property type="protein sequence ID" value="UOE45919.1"/>
    <property type="molecule type" value="Genomic_DNA"/>
</dbReference>
<name>A0ABY4C3M3_9MICO</name>
<evidence type="ECO:0000259" key="1">
    <source>
        <dbReference type="Pfam" id="PF24043"/>
    </source>
</evidence>
<keyword evidence="3" id="KW-1185">Reference proteome</keyword>
<sequence length="104" mass="11401">MSKTIWKHRIVAAERQTIPGVTDLRARIVYVAEQDGHPHLWFEHDPEVAFLNHAVLNFAVVGTGHPAPASGRYAGSFQAYHGAVVFHVYDLGTAPASPTDGNER</sequence>
<gene>
    <name evidence="2" type="ORF">MTO99_09320</name>
</gene>
<organism evidence="2 3">
    <name type="scientific">Agromyces larvae</name>
    <dbReference type="NCBI Taxonomy" id="2929802"/>
    <lineage>
        <taxon>Bacteria</taxon>
        <taxon>Bacillati</taxon>
        <taxon>Actinomycetota</taxon>
        <taxon>Actinomycetes</taxon>
        <taxon>Micrococcales</taxon>
        <taxon>Microbacteriaceae</taxon>
        <taxon>Agromyces</taxon>
    </lineage>
</organism>
<protein>
    <recommendedName>
        <fullName evidence="1">DUF7352 domain-containing protein</fullName>
    </recommendedName>
</protein>
<dbReference type="Proteomes" id="UP000832097">
    <property type="component" value="Chromosome"/>
</dbReference>